<feature type="transmembrane region" description="Helical" evidence="1">
    <location>
        <begin position="23"/>
        <end position="43"/>
    </location>
</feature>
<proteinExistence type="predicted"/>
<evidence type="ECO:0000313" key="3">
    <source>
        <dbReference type="Proteomes" id="UP000295157"/>
    </source>
</evidence>
<sequence length="99" mass="10848">MNLSSVAARFTGTLRSEQVAAKLGVWLGVSFTVAFVTGLFSHFTQHPPAWLWWPCRRWAARADNPSILPLSYGVNLLVVLAAIALLAVGDHLLSAFRKD</sequence>
<dbReference type="EMBL" id="SMJZ01000001">
    <property type="protein sequence ID" value="TDC11476.1"/>
    <property type="molecule type" value="Genomic_DNA"/>
</dbReference>
<evidence type="ECO:0000256" key="1">
    <source>
        <dbReference type="SAM" id="Phobius"/>
    </source>
</evidence>
<keyword evidence="1" id="KW-0812">Transmembrane</keyword>
<keyword evidence="1" id="KW-0472">Membrane</keyword>
<dbReference type="RefSeq" id="WP_132328508.1">
    <property type="nucleotide sequence ID" value="NZ_SMJZ01000001.1"/>
</dbReference>
<protein>
    <submittedName>
        <fullName evidence="2">Uncharacterized protein</fullName>
    </submittedName>
</protein>
<dbReference type="AlphaFoldDB" id="A0A4V2XLS0"/>
<evidence type="ECO:0000313" key="2">
    <source>
        <dbReference type="EMBL" id="TDC11476.1"/>
    </source>
</evidence>
<keyword evidence="3" id="KW-1185">Reference proteome</keyword>
<dbReference type="Proteomes" id="UP000295157">
    <property type="component" value="Unassembled WGS sequence"/>
</dbReference>
<gene>
    <name evidence="2" type="ORF">E1267_00615</name>
</gene>
<accession>A0A4V2XLS0</accession>
<feature type="transmembrane region" description="Helical" evidence="1">
    <location>
        <begin position="72"/>
        <end position="93"/>
    </location>
</feature>
<dbReference type="OrthoDB" id="9795587at2"/>
<name>A0A4V2XLS0_9ACTN</name>
<organism evidence="2 3">
    <name type="scientific">Nonomuraea longispora</name>
    <dbReference type="NCBI Taxonomy" id="1848320"/>
    <lineage>
        <taxon>Bacteria</taxon>
        <taxon>Bacillati</taxon>
        <taxon>Actinomycetota</taxon>
        <taxon>Actinomycetes</taxon>
        <taxon>Streptosporangiales</taxon>
        <taxon>Streptosporangiaceae</taxon>
        <taxon>Nonomuraea</taxon>
    </lineage>
</organism>
<keyword evidence="1" id="KW-1133">Transmembrane helix</keyword>
<reference evidence="2 3" key="1">
    <citation type="submission" date="2019-02" db="EMBL/GenBank/DDBJ databases">
        <title>Draft genome sequences of novel Actinobacteria.</title>
        <authorList>
            <person name="Sahin N."/>
            <person name="Ay H."/>
            <person name="Saygin H."/>
        </authorList>
    </citation>
    <scope>NUCLEOTIDE SEQUENCE [LARGE SCALE GENOMIC DNA]</scope>
    <source>
        <strain evidence="2 3">KC201</strain>
    </source>
</reference>
<comment type="caution">
    <text evidence="2">The sequence shown here is derived from an EMBL/GenBank/DDBJ whole genome shotgun (WGS) entry which is preliminary data.</text>
</comment>